<protein>
    <submittedName>
        <fullName evidence="1">Uncharacterized protein</fullName>
    </submittedName>
</protein>
<proteinExistence type="predicted"/>
<evidence type="ECO:0000313" key="2">
    <source>
        <dbReference type="Proteomes" id="UP001165960"/>
    </source>
</evidence>
<accession>A0ACC2RHS3</accession>
<gene>
    <name evidence="1" type="ORF">DSO57_1022267</name>
</gene>
<dbReference type="EMBL" id="QTSX02007211">
    <property type="protein sequence ID" value="KAJ9049648.1"/>
    <property type="molecule type" value="Genomic_DNA"/>
</dbReference>
<comment type="caution">
    <text evidence="1">The sequence shown here is derived from an EMBL/GenBank/DDBJ whole genome shotgun (WGS) entry which is preliminary data.</text>
</comment>
<sequence length="498" mass="55799">MPELAIYVSIAHSLVPLTHYSTFSLYYSDFTKMMSYEEVIALAKKNTEEQGLLVAKMRRELDRREAHARKEMEEERIEHQKQKALEAAEEKRNPKPLKISRVKYAEMQAEARAKKDSADPLKAGSTIQEVYPTKTTTQAPAPKSHPGRKPFSLEPRAAASFTGKSGVSTYAEAKKTLDARKPAPRSKIALSAGSLNTKVDITVQRMALTPKKIKPQKETMSKLVAPASPLVPRKKVFPSNRASPPVPRAKAPQPVPKHQVSIAASSKRPLATEGKLSSTGLSGSRFAKYGPLEDEPPLKSVKSSASSRPNRSPTHYPSKLSELSEFKARPKAMPSNRVILPVKSSHTGLERARSDSDRVSTSDRERMHSADPLRHRPSENIASKPSRPINRESRKSRLESSSPRRHSSEARRQPFDTKDDVIDEDYAKKNISSIIGNLFGYDRSKYHDDLSDDDMEVSASRVRAEESRSARLGRLEDEREEALERQRLLRLRQKKGSR</sequence>
<dbReference type="Proteomes" id="UP001165960">
    <property type="component" value="Unassembled WGS sequence"/>
</dbReference>
<name>A0ACC2RHS3_9FUNG</name>
<keyword evidence="2" id="KW-1185">Reference proteome</keyword>
<evidence type="ECO:0000313" key="1">
    <source>
        <dbReference type="EMBL" id="KAJ9049648.1"/>
    </source>
</evidence>
<organism evidence="1 2">
    <name type="scientific">Entomophthora muscae</name>
    <dbReference type="NCBI Taxonomy" id="34485"/>
    <lineage>
        <taxon>Eukaryota</taxon>
        <taxon>Fungi</taxon>
        <taxon>Fungi incertae sedis</taxon>
        <taxon>Zoopagomycota</taxon>
        <taxon>Entomophthoromycotina</taxon>
        <taxon>Entomophthoromycetes</taxon>
        <taxon>Entomophthorales</taxon>
        <taxon>Entomophthoraceae</taxon>
        <taxon>Entomophthora</taxon>
    </lineage>
</organism>
<reference evidence="1" key="1">
    <citation type="submission" date="2022-04" db="EMBL/GenBank/DDBJ databases">
        <title>Genome of the entomopathogenic fungus Entomophthora muscae.</title>
        <authorList>
            <person name="Elya C."/>
            <person name="Lovett B.R."/>
            <person name="Lee E."/>
            <person name="Macias A.M."/>
            <person name="Hajek A.E."/>
            <person name="De Bivort B.L."/>
            <person name="Kasson M.T."/>
            <person name="De Fine Licht H.H."/>
            <person name="Stajich J.E."/>
        </authorList>
    </citation>
    <scope>NUCLEOTIDE SEQUENCE</scope>
    <source>
        <strain evidence="1">Berkeley</strain>
    </source>
</reference>